<proteinExistence type="predicted"/>
<accession>A0A915MGY6</accession>
<evidence type="ECO:0000313" key="1">
    <source>
        <dbReference type="Proteomes" id="UP000887561"/>
    </source>
</evidence>
<dbReference type="WBParaSite" id="scaffold4062_cov269.g7576">
    <property type="protein sequence ID" value="scaffold4062_cov269.g7576"/>
    <property type="gene ID" value="scaffold4062_cov269.g7576"/>
</dbReference>
<evidence type="ECO:0000313" key="2">
    <source>
        <dbReference type="WBParaSite" id="scaffold4062_cov269.g7576"/>
    </source>
</evidence>
<organism evidence="1 2">
    <name type="scientific">Meloidogyne javanica</name>
    <name type="common">Root-knot nematode worm</name>
    <dbReference type="NCBI Taxonomy" id="6303"/>
    <lineage>
        <taxon>Eukaryota</taxon>
        <taxon>Metazoa</taxon>
        <taxon>Ecdysozoa</taxon>
        <taxon>Nematoda</taxon>
        <taxon>Chromadorea</taxon>
        <taxon>Rhabditida</taxon>
        <taxon>Tylenchina</taxon>
        <taxon>Tylenchomorpha</taxon>
        <taxon>Tylenchoidea</taxon>
        <taxon>Meloidogynidae</taxon>
        <taxon>Meloidogyninae</taxon>
        <taxon>Meloidogyne</taxon>
        <taxon>Meloidogyne incognita group</taxon>
    </lineage>
</organism>
<reference evidence="2" key="1">
    <citation type="submission" date="2022-11" db="UniProtKB">
        <authorList>
            <consortium name="WormBaseParasite"/>
        </authorList>
    </citation>
    <scope>IDENTIFICATION</scope>
</reference>
<name>A0A915MGY6_MELJA</name>
<dbReference type="Proteomes" id="UP000887561">
    <property type="component" value="Unplaced"/>
</dbReference>
<dbReference type="AlphaFoldDB" id="A0A915MGY6"/>
<keyword evidence="1" id="KW-1185">Reference proteome</keyword>
<sequence length="122" mass="14031">MLETDAMNITLPNSTSKFKLDGVNAERLNQIDNTSITESIYTIRFLLAKLLNQLLELNRNGRLPIEDYFECEFFNDDDIVKPPCSGQIHDTVLSKSSLTPRMYPMILVYDLELHLLYSRLCG</sequence>
<protein>
    <submittedName>
        <fullName evidence="2">HORMA domain-containing protein</fullName>
    </submittedName>
</protein>